<dbReference type="InterPro" id="IPR010448">
    <property type="entry name" value="Torsin"/>
</dbReference>
<name>A0A397DPM0_APHAT</name>
<dbReference type="VEuPathDB" id="FungiDB:H257_16569"/>
<accession>A0A397DPM0</accession>
<evidence type="ECO:0000313" key="3">
    <source>
        <dbReference type="EMBL" id="RHY68863.1"/>
    </source>
</evidence>
<keyword evidence="2" id="KW-0732">Signal</keyword>
<feature type="chain" id="PRO_5017459514" description="AAA+ ATPase domain-containing protein" evidence="2">
    <location>
        <begin position="16"/>
        <end position="385"/>
    </location>
</feature>
<feature type="signal peptide" evidence="2">
    <location>
        <begin position="1"/>
        <end position="15"/>
    </location>
</feature>
<comment type="caution">
    <text evidence="3">The sequence shown here is derived from an EMBL/GenBank/DDBJ whole genome shotgun (WGS) entry which is preliminary data.</text>
</comment>
<protein>
    <recommendedName>
        <fullName evidence="5">AAA+ ATPase domain-containing protein</fullName>
    </recommendedName>
</protein>
<dbReference type="PANTHER" id="PTHR10760:SF2">
    <property type="entry name" value="LD13476P-RELATED"/>
    <property type="match status" value="1"/>
</dbReference>
<dbReference type="EMBL" id="QUTD01004284">
    <property type="protein sequence ID" value="RHY68863.1"/>
    <property type="molecule type" value="Genomic_DNA"/>
</dbReference>
<dbReference type="GO" id="GO:0005524">
    <property type="term" value="F:ATP binding"/>
    <property type="evidence" value="ECO:0007669"/>
    <property type="project" value="InterPro"/>
</dbReference>
<reference evidence="3 4" key="1">
    <citation type="submission" date="2018-08" db="EMBL/GenBank/DDBJ databases">
        <title>Aphanomyces genome sequencing and annotation.</title>
        <authorList>
            <person name="Minardi D."/>
            <person name="Oidtmann B."/>
            <person name="Van Der Giezen M."/>
            <person name="Studholme D.J."/>
        </authorList>
    </citation>
    <scope>NUCLEOTIDE SEQUENCE [LARGE SCALE GENOMIC DNA]</scope>
    <source>
        <strain evidence="3 4">D2</strain>
    </source>
</reference>
<dbReference type="Proteomes" id="UP000266643">
    <property type="component" value="Unassembled WGS sequence"/>
</dbReference>
<organism evidence="3 4">
    <name type="scientific">Aphanomyces astaci</name>
    <name type="common">Crayfish plague agent</name>
    <dbReference type="NCBI Taxonomy" id="112090"/>
    <lineage>
        <taxon>Eukaryota</taxon>
        <taxon>Sar</taxon>
        <taxon>Stramenopiles</taxon>
        <taxon>Oomycota</taxon>
        <taxon>Saprolegniomycetes</taxon>
        <taxon>Saprolegniales</taxon>
        <taxon>Verrucalvaceae</taxon>
        <taxon>Aphanomyces</taxon>
    </lineage>
</organism>
<evidence type="ECO:0000256" key="1">
    <source>
        <dbReference type="ARBA" id="ARBA00006235"/>
    </source>
</evidence>
<dbReference type="Gene3D" id="3.40.50.300">
    <property type="entry name" value="P-loop containing nucleotide triphosphate hydrolases"/>
    <property type="match status" value="1"/>
</dbReference>
<dbReference type="GO" id="GO:0005737">
    <property type="term" value="C:cytoplasm"/>
    <property type="evidence" value="ECO:0007669"/>
    <property type="project" value="UniProtKB-ARBA"/>
</dbReference>
<sequence length="385" mass="43374">MVFLVASSFMQVACAADSEGTSPNNQDKPASSWDDISDKLKVATAKGLSKLSWGLEWLGYKSGFGEQCTFSSNLLAEALFKWTKRLDHSDKDSPSGLLVFRGEDFSDNYTNPVSQYQEQIKSRLAEHLFRCSGKALVVFDEVQKVIPHTLDVLTSAMSSNAHLTYHRGGVERRIDTADVVFLLISDIGVAKMEQLLIQYDDRRHVPATQLENDVKRALDAQWTRLQFGKMVRQVVPFLPFEPQHIVLVIQAKLDQLSEYYQGVYWKSLAFDPALAPHLSTLESMLYIERRAVVRGVDVRKVFAKYGARNVETGPLQQLKSKLMRYARPWNPEAQFTVRLMPDERTIEIVACVEARANDQDKANEDGGGGAIDTLSCVSRWQGEFT</sequence>
<evidence type="ECO:0000313" key="4">
    <source>
        <dbReference type="Proteomes" id="UP000266643"/>
    </source>
</evidence>
<gene>
    <name evidence="3" type="ORF">DYB30_002922</name>
</gene>
<dbReference type="AlphaFoldDB" id="A0A397DPM0"/>
<proteinExistence type="inferred from homology"/>
<evidence type="ECO:0000256" key="2">
    <source>
        <dbReference type="SAM" id="SignalP"/>
    </source>
</evidence>
<evidence type="ECO:0008006" key="5">
    <source>
        <dbReference type="Google" id="ProtNLM"/>
    </source>
</evidence>
<dbReference type="GO" id="GO:0016887">
    <property type="term" value="F:ATP hydrolysis activity"/>
    <property type="evidence" value="ECO:0007669"/>
    <property type="project" value="InterPro"/>
</dbReference>
<dbReference type="PANTHER" id="PTHR10760">
    <property type="entry name" value="TORSIN"/>
    <property type="match status" value="1"/>
</dbReference>
<comment type="similarity">
    <text evidence="1">Belongs to the ClpA/ClpB family. Torsin subfamily.</text>
</comment>
<dbReference type="InterPro" id="IPR027417">
    <property type="entry name" value="P-loop_NTPase"/>
</dbReference>